<dbReference type="RefSeq" id="WP_072903667.1">
    <property type="nucleotide sequence ID" value="NZ_FRAD01000013.1"/>
</dbReference>
<evidence type="ECO:0000256" key="9">
    <source>
        <dbReference type="HAMAP-Rule" id="MF_01925"/>
    </source>
</evidence>
<feature type="binding site" evidence="11">
    <location>
        <position position="55"/>
    </location>
    <ligand>
        <name>NADPH</name>
        <dbReference type="ChEBI" id="CHEBI:57783"/>
    </ligand>
</feature>
<dbReference type="GO" id="GO:0005737">
    <property type="term" value="C:cytoplasm"/>
    <property type="evidence" value="ECO:0007669"/>
    <property type="project" value="UniProtKB-SubCell"/>
</dbReference>
<keyword evidence="4 9" id="KW-0028">Amino-acid biosynthesis</keyword>
<comment type="catalytic activity">
    <reaction evidence="9 12">
        <text>L-proline + NADP(+) = (S)-1-pyrroline-5-carboxylate + NADPH + 2 H(+)</text>
        <dbReference type="Rhea" id="RHEA:14109"/>
        <dbReference type="ChEBI" id="CHEBI:15378"/>
        <dbReference type="ChEBI" id="CHEBI:17388"/>
        <dbReference type="ChEBI" id="CHEBI:57783"/>
        <dbReference type="ChEBI" id="CHEBI:58349"/>
        <dbReference type="ChEBI" id="CHEBI:60039"/>
        <dbReference type="EC" id="1.5.1.2"/>
    </reaction>
</comment>
<dbReference type="OrthoDB" id="9805754at2"/>
<keyword evidence="5 9" id="KW-0641">Proline biosynthesis</keyword>
<dbReference type="PIRSF" id="PIRSF000193">
    <property type="entry name" value="Pyrrol-5-carb_rd"/>
    <property type="match status" value="1"/>
</dbReference>
<evidence type="ECO:0000256" key="8">
    <source>
        <dbReference type="ARBA" id="ARBA00058118"/>
    </source>
</evidence>
<dbReference type="NCBIfam" id="TIGR00112">
    <property type="entry name" value="proC"/>
    <property type="match status" value="1"/>
</dbReference>
<reference evidence="15 16" key="1">
    <citation type="submission" date="2016-11" db="EMBL/GenBank/DDBJ databases">
        <authorList>
            <person name="Jaros S."/>
            <person name="Januszkiewicz K."/>
            <person name="Wedrychowicz H."/>
        </authorList>
    </citation>
    <scope>NUCLEOTIDE SEQUENCE [LARGE SCALE GENOMIC DNA]</scope>
    <source>
        <strain evidence="15 16">DSM 3090</strain>
    </source>
</reference>
<dbReference type="Gene3D" id="3.40.50.720">
    <property type="entry name" value="NAD(P)-binding Rossmann-like Domain"/>
    <property type="match status" value="1"/>
</dbReference>
<dbReference type="InterPro" id="IPR028939">
    <property type="entry name" value="P5C_Rdtase_cat_N"/>
</dbReference>
<sequence length="267" mass="28713">MKIGFIGCGNMGRAMMGGIIQAGLVEAENVYVADLFVPSLERAKEDYGVNTTTKNIEVAEQVDVLILSVKPNILNAVAKEVKDVLKKDVMVISIIAGKTVKQLEECFGSDVKIIRSMPNTPALVGEGMSAICPNKKVNEEELELAKNIFQSFGKVEVLPESLVNAFVSISGSSPAYIYMLIEAMADAAVYDGIPRDKAYNIAAQAVLGSAKMVLETGKHPGQLKDMVCSPGGTTIAAVSVLEEERFRYSIIKAMRACTEKCNELGNN</sequence>
<proteinExistence type="inferred from homology"/>
<comment type="pathway">
    <text evidence="9 12">Amino-acid biosynthesis; L-proline biosynthesis; L-proline from L-glutamate 5-semialdehyde: step 1/1.</text>
</comment>
<dbReference type="FunFam" id="3.40.50.720:FF:000190">
    <property type="entry name" value="Pyrroline-5-carboxylate reductase"/>
    <property type="match status" value="1"/>
</dbReference>
<evidence type="ECO:0000313" key="16">
    <source>
        <dbReference type="Proteomes" id="UP000183952"/>
    </source>
</evidence>
<dbReference type="AlphaFoldDB" id="A0A1M6PH47"/>
<evidence type="ECO:0000256" key="1">
    <source>
        <dbReference type="ARBA" id="ARBA00004496"/>
    </source>
</evidence>
<accession>A0A1M6PH47</accession>
<dbReference type="InterPro" id="IPR029036">
    <property type="entry name" value="P5CR_dimer"/>
</dbReference>
<dbReference type="InterPro" id="IPR053790">
    <property type="entry name" value="P5CR-like_CS"/>
</dbReference>
<feature type="domain" description="Pyrroline-5-carboxylate reductase dimerisation" evidence="14">
    <location>
        <begin position="160"/>
        <end position="264"/>
    </location>
</feature>
<evidence type="ECO:0000256" key="4">
    <source>
        <dbReference type="ARBA" id="ARBA00022605"/>
    </source>
</evidence>
<dbReference type="InterPro" id="IPR000304">
    <property type="entry name" value="Pyrroline-COOH_reductase"/>
</dbReference>
<evidence type="ECO:0000256" key="7">
    <source>
        <dbReference type="ARBA" id="ARBA00023002"/>
    </source>
</evidence>
<comment type="function">
    <text evidence="8 9">Catalyzes the reduction of 1-pyrroline-5-carboxylate (PCA) to L-proline.</text>
</comment>
<dbReference type="EMBL" id="FRAD01000013">
    <property type="protein sequence ID" value="SHK07217.1"/>
    <property type="molecule type" value="Genomic_DNA"/>
</dbReference>
<evidence type="ECO:0000256" key="10">
    <source>
        <dbReference type="NCBIfam" id="TIGR00112"/>
    </source>
</evidence>
<dbReference type="InterPro" id="IPR036291">
    <property type="entry name" value="NAD(P)-bd_dom_sf"/>
</dbReference>
<evidence type="ECO:0000256" key="12">
    <source>
        <dbReference type="RuleBase" id="RU003903"/>
    </source>
</evidence>
<dbReference type="Proteomes" id="UP000183952">
    <property type="component" value="Unassembled WGS sequence"/>
</dbReference>
<dbReference type="SUPFAM" id="SSF48179">
    <property type="entry name" value="6-phosphogluconate dehydrogenase C-terminal domain-like"/>
    <property type="match status" value="1"/>
</dbReference>
<evidence type="ECO:0000259" key="14">
    <source>
        <dbReference type="Pfam" id="PF14748"/>
    </source>
</evidence>
<evidence type="ECO:0000256" key="3">
    <source>
        <dbReference type="ARBA" id="ARBA00022490"/>
    </source>
</evidence>
<dbReference type="Pfam" id="PF03807">
    <property type="entry name" value="F420_oxidored"/>
    <property type="match status" value="1"/>
</dbReference>
<comment type="subcellular location">
    <subcellularLocation>
        <location evidence="1 9">Cytoplasm</location>
    </subcellularLocation>
</comment>
<dbReference type="FunFam" id="1.10.3730.10:FF:000001">
    <property type="entry name" value="Pyrroline-5-carboxylate reductase"/>
    <property type="match status" value="1"/>
</dbReference>
<dbReference type="Gene3D" id="1.10.3730.10">
    <property type="entry name" value="ProC C-terminal domain-like"/>
    <property type="match status" value="1"/>
</dbReference>
<keyword evidence="7 9" id="KW-0560">Oxidoreductase</keyword>
<gene>
    <name evidence="9" type="primary">proC</name>
    <name evidence="15" type="ORF">SAMN02745248_01697</name>
</gene>
<dbReference type="EC" id="1.5.1.2" evidence="9 10"/>
<dbReference type="GO" id="GO:0055129">
    <property type="term" value="P:L-proline biosynthetic process"/>
    <property type="evidence" value="ECO:0007669"/>
    <property type="project" value="UniProtKB-UniRule"/>
</dbReference>
<protein>
    <recommendedName>
        <fullName evidence="9 10">Pyrroline-5-carboxylate reductase</fullName>
        <shortName evidence="9">P5C reductase</shortName>
        <shortName evidence="9">P5CR</shortName>
        <ecNumber evidence="9 10">1.5.1.2</ecNumber>
    </recommendedName>
    <alternativeName>
        <fullName evidence="9">PCA reductase</fullName>
    </alternativeName>
</protein>
<comment type="similarity">
    <text evidence="2 9 12">Belongs to the pyrroline-5-carboxylate reductase family.</text>
</comment>
<comment type="catalytic activity">
    <reaction evidence="9">
        <text>L-proline + NAD(+) = (S)-1-pyrroline-5-carboxylate + NADH + 2 H(+)</text>
        <dbReference type="Rhea" id="RHEA:14105"/>
        <dbReference type="ChEBI" id="CHEBI:15378"/>
        <dbReference type="ChEBI" id="CHEBI:17388"/>
        <dbReference type="ChEBI" id="CHEBI:57540"/>
        <dbReference type="ChEBI" id="CHEBI:57945"/>
        <dbReference type="ChEBI" id="CHEBI:60039"/>
        <dbReference type="EC" id="1.5.1.2"/>
    </reaction>
</comment>
<evidence type="ECO:0000259" key="13">
    <source>
        <dbReference type="Pfam" id="PF03807"/>
    </source>
</evidence>
<dbReference type="InterPro" id="IPR008927">
    <property type="entry name" value="6-PGluconate_DH-like_C_sf"/>
</dbReference>
<evidence type="ECO:0000313" key="15">
    <source>
        <dbReference type="EMBL" id="SHK07217.1"/>
    </source>
</evidence>
<dbReference type="HAMAP" id="MF_01925">
    <property type="entry name" value="P5C_reductase"/>
    <property type="match status" value="1"/>
</dbReference>
<dbReference type="STRING" id="1121331.SAMN02745248_01697"/>
<dbReference type="GO" id="GO:0004735">
    <property type="term" value="F:pyrroline-5-carboxylate reductase activity"/>
    <property type="evidence" value="ECO:0007669"/>
    <property type="project" value="UniProtKB-UniRule"/>
</dbReference>
<dbReference type="PANTHER" id="PTHR11645">
    <property type="entry name" value="PYRROLINE-5-CARBOXYLATE REDUCTASE"/>
    <property type="match status" value="1"/>
</dbReference>
<dbReference type="PANTHER" id="PTHR11645:SF0">
    <property type="entry name" value="PYRROLINE-5-CARBOXYLATE REDUCTASE 3"/>
    <property type="match status" value="1"/>
</dbReference>
<evidence type="ECO:0000256" key="6">
    <source>
        <dbReference type="ARBA" id="ARBA00022857"/>
    </source>
</evidence>
<organism evidence="15 16">
    <name type="scientific">Hathewaya proteolytica DSM 3090</name>
    <dbReference type="NCBI Taxonomy" id="1121331"/>
    <lineage>
        <taxon>Bacteria</taxon>
        <taxon>Bacillati</taxon>
        <taxon>Bacillota</taxon>
        <taxon>Clostridia</taxon>
        <taxon>Eubacteriales</taxon>
        <taxon>Clostridiaceae</taxon>
        <taxon>Hathewaya</taxon>
    </lineage>
</organism>
<feature type="binding site" evidence="11">
    <location>
        <begin position="6"/>
        <end position="11"/>
    </location>
    <ligand>
        <name>NADP(+)</name>
        <dbReference type="ChEBI" id="CHEBI:58349"/>
    </ligand>
</feature>
<dbReference type="UniPathway" id="UPA00098">
    <property type="reaction ID" value="UER00361"/>
</dbReference>
<name>A0A1M6PH47_9CLOT</name>
<evidence type="ECO:0000256" key="2">
    <source>
        <dbReference type="ARBA" id="ARBA00005525"/>
    </source>
</evidence>
<keyword evidence="6 9" id="KW-0521">NADP</keyword>
<evidence type="ECO:0000256" key="11">
    <source>
        <dbReference type="PIRSR" id="PIRSR000193-1"/>
    </source>
</evidence>
<evidence type="ECO:0000256" key="5">
    <source>
        <dbReference type="ARBA" id="ARBA00022650"/>
    </source>
</evidence>
<dbReference type="PROSITE" id="PS00521">
    <property type="entry name" value="P5CR"/>
    <property type="match status" value="1"/>
</dbReference>
<keyword evidence="3 9" id="KW-0963">Cytoplasm</keyword>
<keyword evidence="16" id="KW-1185">Reference proteome</keyword>
<dbReference type="SUPFAM" id="SSF51735">
    <property type="entry name" value="NAD(P)-binding Rossmann-fold domains"/>
    <property type="match status" value="1"/>
</dbReference>
<feature type="domain" description="Pyrroline-5-carboxylate reductase catalytic N-terminal" evidence="13">
    <location>
        <begin position="2"/>
        <end position="97"/>
    </location>
</feature>
<dbReference type="Pfam" id="PF14748">
    <property type="entry name" value="P5CR_dimer"/>
    <property type="match status" value="1"/>
</dbReference>